<dbReference type="SUPFAM" id="SSF47413">
    <property type="entry name" value="lambda repressor-like DNA-binding domains"/>
    <property type="match status" value="1"/>
</dbReference>
<dbReference type="PANTHER" id="PTHR46797:SF1">
    <property type="entry name" value="METHYLPHOSPHONATE SYNTHASE"/>
    <property type="match status" value="1"/>
</dbReference>
<dbReference type="InterPro" id="IPR010982">
    <property type="entry name" value="Lambda_DNA-bd_dom_sf"/>
</dbReference>
<accession>E6MIR0</accession>
<keyword evidence="1 3" id="KW-0238">DNA-binding</keyword>
<dbReference type="Proteomes" id="UP000004754">
    <property type="component" value="Unassembled WGS sequence"/>
</dbReference>
<evidence type="ECO:0000313" key="4">
    <source>
        <dbReference type="Proteomes" id="UP000004754"/>
    </source>
</evidence>
<evidence type="ECO:0000259" key="2">
    <source>
        <dbReference type="PROSITE" id="PS50943"/>
    </source>
</evidence>
<dbReference type="InterPro" id="IPR050807">
    <property type="entry name" value="TransReg_Diox_bact_type"/>
</dbReference>
<organism evidence="3 4">
    <name type="scientific">Pseudoramibacter alactolyticus ATCC 23263</name>
    <dbReference type="NCBI Taxonomy" id="887929"/>
    <lineage>
        <taxon>Bacteria</taxon>
        <taxon>Bacillati</taxon>
        <taxon>Bacillota</taxon>
        <taxon>Clostridia</taxon>
        <taxon>Eubacteriales</taxon>
        <taxon>Eubacteriaceae</taxon>
        <taxon>Pseudoramibacter</taxon>
    </lineage>
</organism>
<dbReference type="InterPro" id="IPR001387">
    <property type="entry name" value="Cro/C1-type_HTH"/>
</dbReference>
<dbReference type="Pfam" id="PF01381">
    <property type="entry name" value="HTH_3"/>
    <property type="match status" value="1"/>
</dbReference>
<dbReference type="SMART" id="SM00530">
    <property type="entry name" value="HTH_XRE"/>
    <property type="match status" value="1"/>
</dbReference>
<reference evidence="3 4" key="1">
    <citation type="submission" date="2010-12" db="EMBL/GenBank/DDBJ databases">
        <authorList>
            <person name="Muzny D."/>
            <person name="Qin X."/>
            <person name="Deng J."/>
            <person name="Jiang H."/>
            <person name="Liu Y."/>
            <person name="Qu J."/>
            <person name="Song X.-Z."/>
            <person name="Zhang L."/>
            <person name="Thornton R."/>
            <person name="Coyle M."/>
            <person name="Francisco L."/>
            <person name="Jackson L."/>
            <person name="Javaid M."/>
            <person name="Korchina V."/>
            <person name="Kovar C."/>
            <person name="Mata R."/>
            <person name="Mathew T."/>
            <person name="Ngo R."/>
            <person name="Nguyen L."/>
            <person name="Nguyen N."/>
            <person name="Okwuonu G."/>
            <person name="Ongeri F."/>
            <person name="Pham C."/>
            <person name="Simmons D."/>
            <person name="Wilczek-Boney K."/>
            <person name="Hale W."/>
            <person name="Jakkamsetti A."/>
            <person name="Pham P."/>
            <person name="Ruth R."/>
            <person name="San Lucas F."/>
            <person name="Warren J."/>
            <person name="Zhang J."/>
            <person name="Zhao Z."/>
            <person name="Zhou C."/>
            <person name="Zhu D."/>
            <person name="Lee S."/>
            <person name="Bess C."/>
            <person name="Blankenburg K."/>
            <person name="Forbes L."/>
            <person name="Fu Q."/>
            <person name="Gubbala S."/>
            <person name="Hirani K."/>
            <person name="Jayaseelan J.C."/>
            <person name="Lara F."/>
            <person name="Munidasa M."/>
            <person name="Palculict T."/>
            <person name="Patil S."/>
            <person name="Pu L.-L."/>
            <person name="Saada N."/>
            <person name="Tang L."/>
            <person name="Weissenberger G."/>
            <person name="Zhu Y."/>
            <person name="Hemphill L."/>
            <person name="Shang Y."/>
            <person name="Youmans B."/>
            <person name="Ayvaz T."/>
            <person name="Ross M."/>
            <person name="Santibanez J."/>
            <person name="Aqrawi P."/>
            <person name="Gross S."/>
            <person name="Joshi V."/>
            <person name="Fowler G."/>
            <person name="Nazareth L."/>
            <person name="Reid J."/>
            <person name="Worley K."/>
            <person name="Petrosino J."/>
            <person name="Highlander S."/>
            <person name="Gibbs R."/>
        </authorList>
    </citation>
    <scope>NUCLEOTIDE SEQUENCE [LARGE SCALE GENOMIC DNA]</scope>
    <source>
        <strain evidence="3 4">ATCC 23263</strain>
    </source>
</reference>
<dbReference type="GO" id="GO:0005829">
    <property type="term" value="C:cytosol"/>
    <property type="evidence" value="ECO:0007669"/>
    <property type="project" value="TreeGrafter"/>
</dbReference>
<gene>
    <name evidence="3" type="ORF">HMP0721_1895</name>
</gene>
<dbReference type="RefSeq" id="WP_006599317.1">
    <property type="nucleotide sequence ID" value="NZ_GL622359.1"/>
</dbReference>
<dbReference type="AlphaFoldDB" id="E6MIR0"/>
<dbReference type="HOGENOM" id="CLU_102908_0_0_9"/>
<dbReference type="Gene3D" id="1.10.260.40">
    <property type="entry name" value="lambda repressor-like DNA-binding domains"/>
    <property type="match status" value="1"/>
</dbReference>
<dbReference type="PROSITE" id="PS50943">
    <property type="entry name" value="HTH_CROC1"/>
    <property type="match status" value="1"/>
</dbReference>
<comment type="caution">
    <text evidence="3">The sequence shown here is derived from an EMBL/GenBank/DDBJ whole genome shotgun (WGS) entry which is preliminary data.</text>
</comment>
<dbReference type="EMBL" id="AEQN01000023">
    <property type="protein sequence ID" value="EFV01156.1"/>
    <property type="molecule type" value="Genomic_DNA"/>
</dbReference>
<keyword evidence="4" id="KW-1185">Reference proteome</keyword>
<dbReference type="PANTHER" id="PTHR46797">
    <property type="entry name" value="HTH-TYPE TRANSCRIPTIONAL REGULATOR"/>
    <property type="match status" value="1"/>
</dbReference>
<feature type="domain" description="HTH cro/C1-type" evidence="2">
    <location>
        <begin position="12"/>
        <end position="66"/>
    </location>
</feature>
<evidence type="ECO:0000313" key="3">
    <source>
        <dbReference type="EMBL" id="EFV01156.1"/>
    </source>
</evidence>
<dbReference type="CDD" id="cd00093">
    <property type="entry name" value="HTH_XRE"/>
    <property type="match status" value="1"/>
</dbReference>
<dbReference type="STRING" id="887929.HMP0721_1895"/>
<name>E6MIR0_9FIRM</name>
<proteinExistence type="predicted"/>
<dbReference type="GO" id="GO:0003677">
    <property type="term" value="F:DNA binding"/>
    <property type="evidence" value="ECO:0007669"/>
    <property type="project" value="UniProtKB-KW"/>
</dbReference>
<protein>
    <submittedName>
        <fullName evidence="3">DNA-binding helix-turn-helix protein</fullName>
    </submittedName>
</protein>
<evidence type="ECO:0000256" key="1">
    <source>
        <dbReference type="ARBA" id="ARBA00023125"/>
    </source>
</evidence>
<dbReference type="eggNOG" id="COG1396">
    <property type="taxonomic scope" value="Bacteria"/>
</dbReference>
<sequence length="235" mass="27193">MSEITVGIGHNIRIYRKKNGLTLDALSDLVFKSKSALSKYENGDISIDIETLYELAEALHIHVEQLLYVRKSNTKITTSDAQPSFFNGVSRFYSYVFDGRSHQLLPSVFDILSETDKNQFKIMMYMNYKTYDHYQDCETTYIGYIEHYDAVTNIMLTNQHSPMEKASAQILASYLDSDMKWGLWNGLSSRPLMPIATKMLFTKNRLRGKEDIINDLKISKEDIKLLRLYNMLPVL</sequence>
<dbReference type="OrthoDB" id="1623336at2"/>
<dbReference type="GO" id="GO:0003700">
    <property type="term" value="F:DNA-binding transcription factor activity"/>
    <property type="evidence" value="ECO:0007669"/>
    <property type="project" value="TreeGrafter"/>
</dbReference>